<keyword evidence="3" id="KW-0482">Metalloprotease</keyword>
<feature type="transmembrane region" description="Helical" evidence="1">
    <location>
        <begin position="247"/>
        <end position="268"/>
    </location>
</feature>
<sequence>MEIYETRTEIGSRKNWLLSLIVIVLVTFGVLILLQGFALALIPSLYNISIEDLLSLMTGNYDVPNGRMAMLFVQGIGSGIGFWVAAWVITRFIDKAELHWDVQRSRFNPQSFGVALAITLGAMFFNGLLVYWNAQLDLPESMAGLESWMKEMETQLMDLTKFLTDFQTIPELLTGILVIGVFAGIGEEMFFRGVLQPKMKSYTNSAHWGIWLTAIIFSAIHVQFYGFVPRVFLGALFGYLYHYSGSLLYPILAHVFNNALTVLVIYMANQGMVDFDLESTDTVSYPAAITGLLVLMVGFFYFKKINQPKDAELDQGI</sequence>
<comment type="caution">
    <text evidence="3">The sequence shown here is derived from an EMBL/GenBank/DDBJ whole genome shotgun (WGS) entry which is preliminary data.</text>
</comment>
<dbReference type="RefSeq" id="WP_206577048.1">
    <property type="nucleotide sequence ID" value="NZ_JAFKCT010000001.1"/>
</dbReference>
<protein>
    <submittedName>
        <fullName evidence="3">CPBP family intramembrane metalloprotease</fullName>
    </submittedName>
</protein>
<accession>A0ABS3BZI8</accession>
<dbReference type="Pfam" id="PF02517">
    <property type="entry name" value="Rce1-like"/>
    <property type="match status" value="1"/>
</dbReference>
<name>A0ABS3BZI8_9BACT</name>
<feature type="domain" description="CAAX prenyl protease 2/Lysostaphin resistance protein A-like" evidence="2">
    <location>
        <begin position="172"/>
        <end position="260"/>
    </location>
</feature>
<evidence type="ECO:0000259" key="2">
    <source>
        <dbReference type="Pfam" id="PF02517"/>
    </source>
</evidence>
<keyword evidence="1" id="KW-1133">Transmembrane helix</keyword>
<evidence type="ECO:0000313" key="4">
    <source>
        <dbReference type="Proteomes" id="UP000664317"/>
    </source>
</evidence>
<keyword evidence="3" id="KW-0645">Protease</keyword>
<gene>
    <name evidence="3" type="ORF">J0A68_04820</name>
</gene>
<feature type="transmembrane region" description="Helical" evidence="1">
    <location>
        <begin position="16"/>
        <end position="48"/>
    </location>
</feature>
<keyword evidence="1" id="KW-0812">Transmembrane</keyword>
<feature type="transmembrane region" description="Helical" evidence="1">
    <location>
        <begin position="283"/>
        <end position="302"/>
    </location>
</feature>
<feature type="transmembrane region" description="Helical" evidence="1">
    <location>
        <begin position="208"/>
        <end position="227"/>
    </location>
</feature>
<keyword evidence="3" id="KW-0378">Hydrolase</keyword>
<dbReference type="Proteomes" id="UP000664317">
    <property type="component" value="Unassembled WGS sequence"/>
</dbReference>
<organism evidence="3 4">
    <name type="scientific">Algoriphagus oliviformis</name>
    <dbReference type="NCBI Taxonomy" id="2811231"/>
    <lineage>
        <taxon>Bacteria</taxon>
        <taxon>Pseudomonadati</taxon>
        <taxon>Bacteroidota</taxon>
        <taxon>Cytophagia</taxon>
        <taxon>Cytophagales</taxon>
        <taxon>Cyclobacteriaceae</taxon>
        <taxon>Algoriphagus</taxon>
    </lineage>
</organism>
<feature type="transmembrane region" description="Helical" evidence="1">
    <location>
        <begin position="111"/>
        <end position="132"/>
    </location>
</feature>
<dbReference type="InterPro" id="IPR003675">
    <property type="entry name" value="Rce1/LyrA-like_dom"/>
</dbReference>
<proteinExistence type="predicted"/>
<keyword evidence="4" id="KW-1185">Reference proteome</keyword>
<keyword evidence="1" id="KW-0472">Membrane</keyword>
<dbReference type="PANTHER" id="PTHR43592">
    <property type="entry name" value="CAAX AMINO TERMINAL PROTEASE"/>
    <property type="match status" value="1"/>
</dbReference>
<evidence type="ECO:0000256" key="1">
    <source>
        <dbReference type="SAM" id="Phobius"/>
    </source>
</evidence>
<feature type="transmembrane region" description="Helical" evidence="1">
    <location>
        <begin position="68"/>
        <end position="90"/>
    </location>
</feature>
<reference evidence="3 4" key="1">
    <citation type="submission" date="2021-03" db="EMBL/GenBank/DDBJ databases">
        <title>novel species isolated from a fishpond in China.</title>
        <authorList>
            <person name="Lu H."/>
            <person name="Cai Z."/>
        </authorList>
    </citation>
    <scope>NUCLEOTIDE SEQUENCE [LARGE SCALE GENOMIC DNA]</scope>
    <source>
        <strain evidence="3 4">H41</strain>
    </source>
</reference>
<dbReference type="GO" id="GO:0008237">
    <property type="term" value="F:metallopeptidase activity"/>
    <property type="evidence" value="ECO:0007669"/>
    <property type="project" value="UniProtKB-KW"/>
</dbReference>
<dbReference type="PANTHER" id="PTHR43592:SF15">
    <property type="entry name" value="CAAX AMINO TERMINAL PROTEASE FAMILY PROTEIN"/>
    <property type="match status" value="1"/>
</dbReference>
<evidence type="ECO:0000313" key="3">
    <source>
        <dbReference type="EMBL" id="MBN7810267.1"/>
    </source>
</evidence>
<dbReference type="EMBL" id="JAFKCT010000001">
    <property type="protein sequence ID" value="MBN7810267.1"/>
    <property type="molecule type" value="Genomic_DNA"/>
</dbReference>